<proteinExistence type="predicted"/>
<dbReference type="EMBL" id="CP009439">
    <property type="protein sequence ID" value="AIS02484.1"/>
    <property type="molecule type" value="Genomic_DNA"/>
</dbReference>
<dbReference type="HOGENOM" id="CLU_1546718_0_0_11"/>
<reference evidence="2" key="1">
    <citation type="journal article" date="2015" name="J. Biotechnol.">
        <title>Complete genome sequence of the actinobacterium Streptomyces glaucescens GLA.O (DSM 40922) consisting of a linear chromosome and one linear plasmid.</title>
        <authorList>
            <person name="Ortseifen V."/>
            <person name="Winkler A."/>
            <person name="Albersmeier A."/>
            <person name="Wendler S."/>
            <person name="Puhler A."/>
            <person name="Kalinowski J."/>
            <person name="Ruckert C."/>
        </authorList>
    </citation>
    <scope>NUCLEOTIDE SEQUENCE [LARGE SCALE GENOMIC DNA]</scope>
    <source>
        <strain evidence="2">DSM 40922 / GLA O</strain>
        <plasmid evidence="2">pSglau1</plasmid>
    </source>
</reference>
<name>A0A089XGS4_STRGA</name>
<protein>
    <submittedName>
        <fullName evidence="1">Uncharacterized protein</fullName>
    </submittedName>
</protein>
<geneLocation type="plasmid" evidence="1 2">
    <name>pSglau1</name>
</geneLocation>
<gene>
    <name evidence="1" type="ORF">SGLAU_32760</name>
</gene>
<dbReference type="AlphaFoldDB" id="A0A089XGS4"/>
<evidence type="ECO:0000313" key="1">
    <source>
        <dbReference type="EMBL" id="AIS02484.1"/>
    </source>
</evidence>
<keyword evidence="1" id="KW-0614">Plasmid</keyword>
<keyword evidence="2" id="KW-1185">Reference proteome</keyword>
<dbReference type="Proteomes" id="UP000029482">
    <property type="component" value="Plasmid pSglau1"/>
</dbReference>
<accession>A0A089XGS4</accession>
<sequence length="173" mass="19118">MTCCVSWLWSTFSTVGRRVLDRLPYLSDPETQADREPRLQGAACSRLAVALEDGQLHPLLTGGVVSSVVLELRAAGPESFTEQRRARSQHRWPISLLPADPARRGIVFGSLTRDAGRHPTDPNIPSPLVSVVAVNEDYIKDTPLRDAIRNQHEQRQGGWFGDRAEVGSLLRNG</sequence>
<dbReference type="KEGG" id="sgu:SGLAU_32760"/>
<evidence type="ECO:0000313" key="2">
    <source>
        <dbReference type="Proteomes" id="UP000029482"/>
    </source>
</evidence>
<organism evidence="1 2">
    <name type="scientific">Streptomyces glaucescens</name>
    <dbReference type="NCBI Taxonomy" id="1907"/>
    <lineage>
        <taxon>Bacteria</taxon>
        <taxon>Bacillati</taxon>
        <taxon>Actinomycetota</taxon>
        <taxon>Actinomycetes</taxon>
        <taxon>Kitasatosporales</taxon>
        <taxon>Streptomycetaceae</taxon>
        <taxon>Streptomyces</taxon>
    </lineage>
</organism>